<evidence type="ECO:0000313" key="1">
    <source>
        <dbReference type="EMBL" id="KAE8348156.1"/>
    </source>
</evidence>
<dbReference type="AlphaFoldDB" id="A0A5N6YU32"/>
<dbReference type="EMBL" id="ML739706">
    <property type="protein sequence ID" value="KAE8348156.1"/>
    <property type="molecule type" value="Genomic_DNA"/>
</dbReference>
<keyword evidence="2" id="KW-1185">Reference proteome</keyword>
<organism evidence="1 2">
    <name type="scientific">Aspergillus coremiiformis</name>
    <dbReference type="NCBI Taxonomy" id="138285"/>
    <lineage>
        <taxon>Eukaryota</taxon>
        <taxon>Fungi</taxon>
        <taxon>Dikarya</taxon>
        <taxon>Ascomycota</taxon>
        <taxon>Pezizomycotina</taxon>
        <taxon>Eurotiomycetes</taxon>
        <taxon>Eurotiomycetidae</taxon>
        <taxon>Eurotiales</taxon>
        <taxon>Aspergillaceae</taxon>
        <taxon>Aspergillus</taxon>
        <taxon>Aspergillus subgen. Circumdati</taxon>
    </lineage>
</organism>
<evidence type="ECO:0000313" key="2">
    <source>
        <dbReference type="Proteomes" id="UP000327118"/>
    </source>
</evidence>
<protein>
    <submittedName>
        <fullName evidence="1">Uncharacterized protein</fullName>
    </submittedName>
</protein>
<dbReference type="Proteomes" id="UP000327118">
    <property type="component" value="Unassembled WGS sequence"/>
</dbReference>
<gene>
    <name evidence="1" type="ORF">BDV28DRAFT_164984</name>
</gene>
<reference evidence="2" key="1">
    <citation type="submission" date="2019-04" db="EMBL/GenBank/DDBJ databases">
        <title>Friends and foes A comparative genomics studyof 23 Aspergillus species from section Flavi.</title>
        <authorList>
            <consortium name="DOE Joint Genome Institute"/>
            <person name="Kjaerbolling I."/>
            <person name="Vesth T."/>
            <person name="Frisvad J.C."/>
            <person name="Nybo J.L."/>
            <person name="Theobald S."/>
            <person name="Kildgaard S."/>
            <person name="Isbrandt T."/>
            <person name="Kuo A."/>
            <person name="Sato A."/>
            <person name="Lyhne E.K."/>
            <person name="Kogle M.E."/>
            <person name="Wiebenga A."/>
            <person name="Kun R.S."/>
            <person name="Lubbers R.J."/>
            <person name="Makela M.R."/>
            <person name="Barry K."/>
            <person name="Chovatia M."/>
            <person name="Clum A."/>
            <person name="Daum C."/>
            <person name="Haridas S."/>
            <person name="He G."/>
            <person name="LaButti K."/>
            <person name="Lipzen A."/>
            <person name="Mondo S."/>
            <person name="Riley R."/>
            <person name="Salamov A."/>
            <person name="Simmons B.A."/>
            <person name="Magnuson J.K."/>
            <person name="Henrissat B."/>
            <person name="Mortensen U.H."/>
            <person name="Larsen T.O."/>
            <person name="Devries R.P."/>
            <person name="Grigoriev I.V."/>
            <person name="Machida M."/>
            <person name="Baker S.E."/>
            <person name="Andersen M.R."/>
        </authorList>
    </citation>
    <scope>NUCLEOTIDE SEQUENCE [LARGE SCALE GENOMIC DNA]</scope>
    <source>
        <strain evidence="2">CBS 553.77</strain>
    </source>
</reference>
<proteinExistence type="predicted"/>
<dbReference type="OrthoDB" id="4453902at2759"/>
<sequence length="189" mass="21913">MPTQEKQESTKRSKRQICQLQTDHIDQRDAENAGILQRSLSLESKPDNPYCFIPYEEELEMSHLAECDYAIYDHKMDELHLKDLAEPSHHRQVSFPYSASTVAMPLPHMKCMIESEVDGDDRLLRGELVAIINTMITRLHTKSRRPRTVAPTKLYDMRQKNMERTILLTRWWLGFAVGETKSIQGASLI</sequence>
<name>A0A5N6YU32_9EURO</name>
<accession>A0A5N6YU32</accession>